<evidence type="ECO:0000313" key="4">
    <source>
        <dbReference type="Proteomes" id="UP000035170"/>
    </source>
</evidence>
<dbReference type="PROSITE" id="PS51352">
    <property type="entry name" value="THIOREDOXIN_2"/>
    <property type="match status" value="1"/>
</dbReference>
<dbReference type="AlphaFoldDB" id="A0A0H2M9V9"/>
<name>A0A0H2M9V9_VARPD</name>
<dbReference type="SUPFAM" id="SSF52833">
    <property type="entry name" value="Thioredoxin-like"/>
    <property type="match status" value="1"/>
</dbReference>
<feature type="domain" description="Thioredoxin" evidence="2">
    <location>
        <begin position="3"/>
        <end position="178"/>
    </location>
</feature>
<keyword evidence="4" id="KW-1185">Reference proteome</keyword>
<proteinExistence type="predicted"/>
<evidence type="ECO:0000256" key="1">
    <source>
        <dbReference type="SAM" id="MobiDB-lite"/>
    </source>
</evidence>
<dbReference type="InterPro" id="IPR000866">
    <property type="entry name" value="AhpC/TSA"/>
</dbReference>
<evidence type="ECO:0000259" key="2">
    <source>
        <dbReference type="PROSITE" id="PS51352"/>
    </source>
</evidence>
<dbReference type="InterPro" id="IPR036249">
    <property type="entry name" value="Thioredoxin-like_sf"/>
</dbReference>
<dbReference type="RefSeq" id="WP_021008755.1">
    <property type="nucleotide sequence ID" value="NZ_JZWI01000029.1"/>
</dbReference>
<dbReference type="GO" id="GO:0016491">
    <property type="term" value="F:oxidoreductase activity"/>
    <property type="evidence" value="ECO:0007669"/>
    <property type="project" value="InterPro"/>
</dbReference>
<gene>
    <name evidence="3" type="ORF">VPARA_49580</name>
</gene>
<evidence type="ECO:0000313" key="3">
    <source>
        <dbReference type="EMBL" id="KLN53830.1"/>
    </source>
</evidence>
<dbReference type="Pfam" id="PF00578">
    <property type="entry name" value="AhpC-TSA"/>
    <property type="match status" value="1"/>
</dbReference>
<protein>
    <submittedName>
        <fullName evidence="3">AhpC/TSA family protein</fullName>
    </submittedName>
</protein>
<sequence length="216" mass="23496">MKLAPGDTAPAIAASTIHGKPVHVPDPVPRHVHLQFRRFAGCPVCNFHLLTMGRRQAEIAAAGIRQVVFFHSSREEMLKYQAQLPFDCVADAGKKHFKAFGVETSVRALLNPRVFWSGLRWILAARRFYTKAENGILGLPADFLVDAHGRIVACKYGVHADDHWEVDELLQLASKAQPAQAKPIDAPVVPGQPGAFSRSAPAGSLLPQGSVPATRD</sequence>
<reference evidence="3 4" key="1">
    <citation type="submission" date="2015-03" db="EMBL/GenBank/DDBJ databases">
        <title>Genome sequence of Variovorax paradoxus TBEA6.</title>
        <authorList>
            <person name="Poehlein A."/>
            <person name="Schuldes J."/>
            <person name="Wuebbeler J.H."/>
            <person name="Hiessl S."/>
            <person name="Steinbuechel A."/>
            <person name="Daniel R."/>
        </authorList>
    </citation>
    <scope>NUCLEOTIDE SEQUENCE [LARGE SCALE GENOMIC DNA]</scope>
    <source>
        <strain evidence="3 4">TBEA6</strain>
    </source>
</reference>
<feature type="region of interest" description="Disordered" evidence="1">
    <location>
        <begin position="181"/>
        <end position="216"/>
    </location>
</feature>
<dbReference type="EMBL" id="JZWI01000029">
    <property type="protein sequence ID" value="KLN53830.1"/>
    <property type="molecule type" value="Genomic_DNA"/>
</dbReference>
<accession>A0A0H2M9V9</accession>
<dbReference type="Proteomes" id="UP000035170">
    <property type="component" value="Unassembled WGS sequence"/>
</dbReference>
<dbReference type="GO" id="GO:0016209">
    <property type="term" value="F:antioxidant activity"/>
    <property type="evidence" value="ECO:0007669"/>
    <property type="project" value="InterPro"/>
</dbReference>
<dbReference type="InterPro" id="IPR013766">
    <property type="entry name" value="Thioredoxin_domain"/>
</dbReference>
<dbReference type="Gene3D" id="3.40.30.10">
    <property type="entry name" value="Glutaredoxin"/>
    <property type="match status" value="1"/>
</dbReference>
<organism evidence="3 4">
    <name type="scientific">Variovorax paradoxus</name>
    <dbReference type="NCBI Taxonomy" id="34073"/>
    <lineage>
        <taxon>Bacteria</taxon>
        <taxon>Pseudomonadati</taxon>
        <taxon>Pseudomonadota</taxon>
        <taxon>Betaproteobacteria</taxon>
        <taxon>Burkholderiales</taxon>
        <taxon>Comamonadaceae</taxon>
        <taxon>Variovorax</taxon>
    </lineage>
</organism>
<comment type="caution">
    <text evidence="3">The sequence shown here is derived from an EMBL/GenBank/DDBJ whole genome shotgun (WGS) entry which is preliminary data.</text>
</comment>
<dbReference type="PATRIC" id="fig|34073.19.peg.5075"/>